<keyword evidence="2" id="KW-1133">Transmembrane helix</keyword>
<sequence>MKITASPAGARAPVRRVSFRRLLGIVLLLGTSAGVAIWRWSRVPSELPDPRRSERLARLEALQKKEKELLGSYGWVDRSKGIVRVPLDRAMELELQELSRKPVRPSGEVVPTIRALESSSGTR</sequence>
<evidence type="ECO:0000313" key="3">
    <source>
        <dbReference type="EMBL" id="CAF0689623.1"/>
    </source>
</evidence>
<dbReference type="Proteomes" id="UP000663859">
    <property type="component" value="Unassembled WGS sequence"/>
</dbReference>
<name>A0A8J2FN56_9BACT</name>
<keyword evidence="2" id="KW-0812">Transmembrane</keyword>
<organism evidence="3 4">
    <name type="scientific">Candidatus Methylacidithermus pantelleriae</name>
    <dbReference type="NCBI Taxonomy" id="2744239"/>
    <lineage>
        <taxon>Bacteria</taxon>
        <taxon>Pseudomonadati</taxon>
        <taxon>Verrucomicrobiota</taxon>
        <taxon>Methylacidiphilae</taxon>
        <taxon>Methylacidiphilales</taxon>
        <taxon>Methylacidiphilaceae</taxon>
        <taxon>Candidatus Methylacidithermus</taxon>
    </lineage>
</organism>
<dbReference type="RefSeq" id="WP_174581731.1">
    <property type="nucleotide sequence ID" value="NZ_CAJNOB010000001.1"/>
</dbReference>
<reference evidence="3" key="1">
    <citation type="submission" date="2021-02" db="EMBL/GenBank/DDBJ databases">
        <authorList>
            <person name="Cremers G."/>
            <person name="Picone N."/>
        </authorList>
    </citation>
    <scope>NUCLEOTIDE SEQUENCE</scope>
    <source>
        <strain evidence="3">PQ17</strain>
    </source>
</reference>
<feature type="region of interest" description="Disordered" evidence="1">
    <location>
        <begin position="102"/>
        <end position="123"/>
    </location>
</feature>
<dbReference type="EMBL" id="CAJNOB010000001">
    <property type="protein sequence ID" value="CAF0689623.1"/>
    <property type="molecule type" value="Genomic_DNA"/>
</dbReference>
<evidence type="ECO:0000313" key="4">
    <source>
        <dbReference type="Proteomes" id="UP000663859"/>
    </source>
</evidence>
<feature type="transmembrane region" description="Helical" evidence="2">
    <location>
        <begin position="21"/>
        <end position="41"/>
    </location>
</feature>
<keyword evidence="2" id="KW-0472">Membrane</keyword>
<evidence type="ECO:0000256" key="2">
    <source>
        <dbReference type="SAM" id="Phobius"/>
    </source>
</evidence>
<protein>
    <submittedName>
        <fullName evidence="3">Uncharacterized protein</fullName>
    </submittedName>
</protein>
<gene>
    <name evidence="3" type="ORF">MPNT_10285</name>
</gene>
<keyword evidence="4" id="KW-1185">Reference proteome</keyword>
<evidence type="ECO:0000256" key="1">
    <source>
        <dbReference type="SAM" id="MobiDB-lite"/>
    </source>
</evidence>
<proteinExistence type="predicted"/>
<comment type="caution">
    <text evidence="3">The sequence shown here is derived from an EMBL/GenBank/DDBJ whole genome shotgun (WGS) entry which is preliminary data.</text>
</comment>
<dbReference type="AlphaFoldDB" id="A0A8J2FN56"/>
<accession>A0A8J2FN56</accession>